<dbReference type="PANTHER" id="PTHR31751:SF42">
    <property type="entry name" value="PROTEIN CBG10204"/>
    <property type="match status" value="1"/>
</dbReference>
<dbReference type="OrthoDB" id="5860460at2759"/>
<name>A0A2G9TK32_TELCI</name>
<keyword evidence="2" id="KW-1185">Reference proteome</keyword>
<dbReference type="Proteomes" id="UP000230423">
    <property type="component" value="Unassembled WGS sequence"/>
</dbReference>
<evidence type="ECO:0000313" key="1">
    <source>
        <dbReference type="EMBL" id="PIO58285.1"/>
    </source>
</evidence>
<sequence>MKVVQKAYERDGGLCLAADGNVTKKGPTPVIGKAVLSDTRTKLILHAEFVHRSESDNVNGRVDVEGLNRLLRWISKEKLPLQSLVTKRNPALGVALKNMEPELGSVRHLYDTSLMVKWLETELRRVAHREGCSSILPWIEKVKALLWSAAEWSPQHSSEVPHRFNACLGQVTEAKEYKP</sequence>
<feature type="non-terminal residue" evidence="1">
    <location>
        <position position="179"/>
    </location>
</feature>
<dbReference type="PANTHER" id="PTHR31751">
    <property type="entry name" value="SI:CH211-108C17.2-RELATED-RELATED"/>
    <property type="match status" value="1"/>
</dbReference>
<protein>
    <submittedName>
        <fullName evidence="1">Uncharacterized protein</fullName>
    </submittedName>
</protein>
<dbReference type="AlphaFoldDB" id="A0A2G9TK32"/>
<reference evidence="1 2" key="1">
    <citation type="submission" date="2015-09" db="EMBL/GenBank/DDBJ databases">
        <title>Draft genome of the parasitic nematode Teladorsagia circumcincta isolate WARC Sus (inbred).</title>
        <authorList>
            <person name="Mitreva M."/>
        </authorList>
    </citation>
    <scope>NUCLEOTIDE SEQUENCE [LARGE SCALE GENOMIC DNA]</scope>
    <source>
        <strain evidence="1 2">S</strain>
    </source>
</reference>
<evidence type="ECO:0000313" key="2">
    <source>
        <dbReference type="Proteomes" id="UP000230423"/>
    </source>
</evidence>
<organism evidence="1 2">
    <name type="scientific">Teladorsagia circumcincta</name>
    <name type="common">Brown stomach worm</name>
    <name type="synonym">Ostertagia circumcincta</name>
    <dbReference type="NCBI Taxonomy" id="45464"/>
    <lineage>
        <taxon>Eukaryota</taxon>
        <taxon>Metazoa</taxon>
        <taxon>Ecdysozoa</taxon>
        <taxon>Nematoda</taxon>
        <taxon>Chromadorea</taxon>
        <taxon>Rhabditida</taxon>
        <taxon>Rhabditina</taxon>
        <taxon>Rhabditomorpha</taxon>
        <taxon>Strongyloidea</taxon>
        <taxon>Trichostrongylidae</taxon>
        <taxon>Teladorsagia</taxon>
    </lineage>
</organism>
<dbReference type="EMBL" id="KZ361691">
    <property type="protein sequence ID" value="PIO58285.1"/>
    <property type="molecule type" value="Genomic_DNA"/>
</dbReference>
<gene>
    <name evidence="1" type="ORF">TELCIR_20283</name>
</gene>
<accession>A0A2G9TK32</accession>
<proteinExistence type="predicted"/>